<dbReference type="RefSeq" id="WP_062274385.1">
    <property type="nucleotide sequence ID" value="NZ_LIAA01000065.1"/>
</dbReference>
<evidence type="ECO:0000313" key="1">
    <source>
        <dbReference type="EMBL" id="KXV76052.1"/>
    </source>
</evidence>
<gene>
    <name evidence="1" type="ORF">AD954_13345</name>
</gene>
<comment type="caution">
    <text evidence="1">The sequence shown here is derived from an EMBL/GenBank/DDBJ whole genome shotgun (WGS) entry which is preliminary data.</text>
</comment>
<dbReference type="EMBL" id="LIAA01000065">
    <property type="protein sequence ID" value="KXV76052.1"/>
    <property type="molecule type" value="Genomic_DNA"/>
</dbReference>
<accession>A0A149V7H1</accession>
<evidence type="ECO:0000313" key="2">
    <source>
        <dbReference type="Proteomes" id="UP000075462"/>
    </source>
</evidence>
<dbReference type="Proteomes" id="UP000075462">
    <property type="component" value="Unassembled WGS sequence"/>
</dbReference>
<organism evidence="1 2">
    <name type="scientific">Acetobacter cerevisiae</name>
    <dbReference type="NCBI Taxonomy" id="178900"/>
    <lineage>
        <taxon>Bacteria</taxon>
        <taxon>Pseudomonadati</taxon>
        <taxon>Pseudomonadota</taxon>
        <taxon>Alphaproteobacteria</taxon>
        <taxon>Acetobacterales</taxon>
        <taxon>Acetobacteraceae</taxon>
        <taxon>Acetobacter</taxon>
    </lineage>
</organism>
<sequence>MPEGLPDHLVSGKRVPGVTLMVENQSVRLYRLMEKGKWVHLTLSSTKHDLPAYPEWLRPDRVKQVMGQIVGDSQSFSGISAVLIRPDEYVHSVNMG</sequence>
<name>A0A149V7H1_9PROT</name>
<reference evidence="1 2" key="1">
    <citation type="submission" date="2015-06" db="EMBL/GenBank/DDBJ databases">
        <title>Improved classification and identification of acetic acid bacteria using matrix-assisted laser desorption/ionization time-of-flight mass spectrometry; Gluconobacter nephelii and Gluconobacter uchimurae are later heterotypic synonyms of Gluconobacter japonicus and Gluconobacter oxydans, respectively.</title>
        <authorList>
            <person name="Li L."/>
            <person name="Cleenwerck I."/>
            <person name="De Vuyst L."/>
            <person name="Vandamme P."/>
        </authorList>
    </citation>
    <scope>NUCLEOTIDE SEQUENCE [LARGE SCALE GENOMIC DNA]</scope>
    <source>
        <strain evidence="1 2">LMG 1545</strain>
    </source>
</reference>
<dbReference type="PATRIC" id="fig|178900.7.peg.2746"/>
<dbReference type="Gene3D" id="3.40.30.120">
    <property type="match status" value="1"/>
</dbReference>
<protein>
    <submittedName>
        <fullName evidence="1">Uncharacterized protein</fullName>
    </submittedName>
</protein>
<dbReference type="AlphaFoldDB" id="A0A149V7H1"/>
<dbReference type="Pfam" id="PF21274">
    <property type="entry name" value="Rng_hyd_C"/>
    <property type="match status" value="1"/>
</dbReference>
<proteinExistence type="predicted"/>